<dbReference type="Proteomes" id="UP000054144">
    <property type="component" value="Unassembled WGS sequence"/>
</dbReference>
<keyword evidence="12" id="KW-0456">Lyase</keyword>
<dbReference type="OrthoDB" id="205514at2759"/>
<keyword evidence="6" id="KW-0235">DNA replication</keyword>
<organism evidence="18 19">
    <name type="scientific">Fistulina hepatica ATCC 64428</name>
    <dbReference type="NCBI Taxonomy" id="1128425"/>
    <lineage>
        <taxon>Eukaryota</taxon>
        <taxon>Fungi</taxon>
        <taxon>Dikarya</taxon>
        <taxon>Basidiomycota</taxon>
        <taxon>Agaricomycotina</taxon>
        <taxon>Agaricomycetes</taxon>
        <taxon>Agaricomycetidae</taxon>
        <taxon>Agaricales</taxon>
        <taxon>Fistulinaceae</taxon>
        <taxon>Fistulina</taxon>
    </lineage>
</organism>
<dbReference type="Gene3D" id="3.30.210.10">
    <property type="entry name" value="DNA polymerase, thumb domain"/>
    <property type="match status" value="1"/>
</dbReference>
<dbReference type="Pfam" id="PF10391">
    <property type="entry name" value="DNA_pol_lambd_f"/>
    <property type="match status" value="1"/>
</dbReference>
<keyword evidence="4 16" id="KW-0808">Transferase</keyword>
<keyword evidence="19" id="KW-1185">Reference proteome</keyword>
<keyword evidence="8 16" id="KW-0227">DNA damage</keyword>
<dbReference type="InterPro" id="IPR029398">
    <property type="entry name" value="PolB_thumb"/>
</dbReference>
<evidence type="ECO:0000256" key="12">
    <source>
        <dbReference type="ARBA" id="ARBA00023239"/>
    </source>
</evidence>
<dbReference type="InterPro" id="IPR028207">
    <property type="entry name" value="DNA_pol_B_palm_palm"/>
</dbReference>
<evidence type="ECO:0000313" key="18">
    <source>
        <dbReference type="EMBL" id="KIY44359.1"/>
    </source>
</evidence>
<protein>
    <recommendedName>
        <fullName evidence="16">DNA polymerase</fullName>
        <ecNumber evidence="16">2.7.7.7</ecNumber>
    </recommendedName>
</protein>
<dbReference type="SUPFAM" id="SSF81301">
    <property type="entry name" value="Nucleotidyltransferase"/>
    <property type="match status" value="1"/>
</dbReference>
<evidence type="ECO:0000256" key="9">
    <source>
        <dbReference type="ARBA" id="ARBA00022932"/>
    </source>
</evidence>
<dbReference type="InterPro" id="IPR002008">
    <property type="entry name" value="DNA_pol_X_beta-like"/>
</dbReference>
<dbReference type="InterPro" id="IPR019843">
    <property type="entry name" value="DNA_pol-X_BS"/>
</dbReference>
<evidence type="ECO:0000256" key="3">
    <source>
        <dbReference type="ARBA" id="ARBA00022634"/>
    </source>
</evidence>
<dbReference type="SMART" id="SM00483">
    <property type="entry name" value="POLXc"/>
    <property type="match status" value="1"/>
</dbReference>
<dbReference type="Pfam" id="PF14792">
    <property type="entry name" value="DNA_pol_B_palm"/>
    <property type="match status" value="1"/>
</dbReference>
<evidence type="ECO:0000256" key="6">
    <source>
        <dbReference type="ARBA" id="ARBA00022705"/>
    </source>
</evidence>
<feature type="non-terminal residue" evidence="18">
    <location>
        <position position="1"/>
    </location>
</feature>
<evidence type="ECO:0000256" key="7">
    <source>
        <dbReference type="ARBA" id="ARBA00022723"/>
    </source>
</evidence>
<dbReference type="CDD" id="cd00141">
    <property type="entry name" value="NT_POLXc"/>
    <property type="match status" value="1"/>
</dbReference>
<dbReference type="InterPro" id="IPR022312">
    <property type="entry name" value="DNA_pol_X"/>
</dbReference>
<evidence type="ECO:0000256" key="15">
    <source>
        <dbReference type="PIRSR" id="PIRSR622312-50"/>
    </source>
</evidence>
<keyword evidence="10" id="KW-0238">DNA-binding</keyword>
<keyword evidence="7" id="KW-0479">Metal-binding</keyword>
<dbReference type="InterPro" id="IPR043519">
    <property type="entry name" value="NT_sf"/>
</dbReference>
<dbReference type="Pfam" id="PF14791">
    <property type="entry name" value="DNA_pol_B_thumb"/>
    <property type="match status" value="1"/>
</dbReference>
<dbReference type="PANTHER" id="PTHR11276:SF28">
    <property type="entry name" value="DNA POLYMERASE LAMBDA"/>
    <property type="match status" value="1"/>
</dbReference>
<dbReference type="GO" id="GO:0005634">
    <property type="term" value="C:nucleus"/>
    <property type="evidence" value="ECO:0007669"/>
    <property type="project" value="UniProtKB-SubCell"/>
</dbReference>
<reference evidence="18 19" key="1">
    <citation type="journal article" date="2015" name="Fungal Genet. Biol.">
        <title>Evolution of novel wood decay mechanisms in Agaricales revealed by the genome sequences of Fistulina hepatica and Cylindrobasidium torrendii.</title>
        <authorList>
            <person name="Floudas D."/>
            <person name="Held B.W."/>
            <person name="Riley R."/>
            <person name="Nagy L.G."/>
            <person name="Koehler G."/>
            <person name="Ransdell A.S."/>
            <person name="Younus H."/>
            <person name="Chow J."/>
            <person name="Chiniquy J."/>
            <person name="Lipzen A."/>
            <person name="Tritt A."/>
            <person name="Sun H."/>
            <person name="Haridas S."/>
            <person name="LaButti K."/>
            <person name="Ohm R.A."/>
            <person name="Kues U."/>
            <person name="Blanchette R.A."/>
            <person name="Grigoriev I.V."/>
            <person name="Minto R.E."/>
            <person name="Hibbett D.S."/>
        </authorList>
    </citation>
    <scope>NUCLEOTIDE SEQUENCE [LARGE SCALE GENOMIC DNA]</scope>
    <source>
        <strain evidence="18 19">ATCC 64428</strain>
    </source>
</reference>
<dbReference type="PROSITE" id="PS00522">
    <property type="entry name" value="DNA_POLYMERASE_X"/>
    <property type="match status" value="1"/>
</dbReference>
<dbReference type="Pfam" id="PF14716">
    <property type="entry name" value="HHH_8"/>
    <property type="match status" value="1"/>
</dbReference>
<dbReference type="GO" id="GO:0046872">
    <property type="term" value="F:metal ion binding"/>
    <property type="evidence" value="ECO:0007669"/>
    <property type="project" value="UniProtKB-UniRule"/>
</dbReference>
<dbReference type="FunFam" id="1.10.150.20:FF:000010">
    <property type="entry name" value="DNA polymerase lambda"/>
    <property type="match status" value="1"/>
</dbReference>
<dbReference type="AlphaFoldDB" id="A0A0D7A1X1"/>
<feature type="domain" description="DNA-directed DNA polymerase X" evidence="17">
    <location>
        <begin position="2"/>
        <end position="333"/>
    </location>
</feature>
<comment type="similarity">
    <text evidence="2 16">Belongs to the DNA polymerase type-X family.</text>
</comment>
<keyword evidence="13 16" id="KW-0539">Nucleus</keyword>
<evidence type="ECO:0000256" key="4">
    <source>
        <dbReference type="ARBA" id="ARBA00022679"/>
    </source>
</evidence>
<dbReference type="GO" id="GO:0016829">
    <property type="term" value="F:lyase activity"/>
    <property type="evidence" value="ECO:0007669"/>
    <property type="project" value="UniProtKB-KW"/>
</dbReference>
<dbReference type="EMBL" id="KN882092">
    <property type="protein sequence ID" value="KIY44359.1"/>
    <property type="molecule type" value="Genomic_DNA"/>
</dbReference>
<dbReference type="InterPro" id="IPR002054">
    <property type="entry name" value="DNA-dir_DNA_pol_X"/>
</dbReference>
<feature type="active site" description="Nucleophile; Schiff-base intermediate with DNA; for 5'-dRP lyase activity" evidence="15">
    <location>
        <position position="66"/>
    </location>
</feature>
<dbReference type="InterPro" id="IPR010996">
    <property type="entry name" value="HHH_MUS81"/>
</dbReference>
<evidence type="ECO:0000256" key="10">
    <source>
        <dbReference type="ARBA" id="ARBA00023125"/>
    </source>
</evidence>
<dbReference type="InterPro" id="IPR018944">
    <property type="entry name" value="DNA_pol_lambd_fingers_domain"/>
</dbReference>
<dbReference type="Gene3D" id="1.10.150.110">
    <property type="entry name" value="DNA polymerase beta, N-terminal domain-like"/>
    <property type="match status" value="1"/>
</dbReference>
<dbReference type="InterPro" id="IPR027421">
    <property type="entry name" value="DNA_pol_lamdba_lyase_dom_sf"/>
</dbReference>
<dbReference type="GO" id="GO:0003677">
    <property type="term" value="F:DNA binding"/>
    <property type="evidence" value="ECO:0007669"/>
    <property type="project" value="UniProtKB-UniRule"/>
</dbReference>
<keyword evidence="3" id="KW-0237">DNA synthesis</keyword>
<evidence type="ECO:0000259" key="17">
    <source>
        <dbReference type="SMART" id="SM00483"/>
    </source>
</evidence>
<dbReference type="Gene3D" id="3.30.460.10">
    <property type="entry name" value="Beta Polymerase, domain 2"/>
    <property type="match status" value="1"/>
</dbReference>
<dbReference type="PANTHER" id="PTHR11276">
    <property type="entry name" value="DNA POLYMERASE TYPE-X FAMILY MEMBER"/>
    <property type="match status" value="1"/>
</dbReference>
<dbReference type="PRINTS" id="PR00870">
    <property type="entry name" value="DNAPOLXBETA"/>
</dbReference>
<dbReference type="GO" id="GO:0006260">
    <property type="term" value="P:DNA replication"/>
    <property type="evidence" value="ECO:0007669"/>
    <property type="project" value="UniProtKB-KW"/>
</dbReference>
<dbReference type="SUPFAM" id="SSF47802">
    <property type="entry name" value="DNA polymerase beta, N-terminal domain-like"/>
    <property type="match status" value="1"/>
</dbReference>
<gene>
    <name evidence="18" type="ORF">FISHEDRAFT_51639</name>
</gene>
<evidence type="ECO:0000256" key="8">
    <source>
        <dbReference type="ARBA" id="ARBA00022763"/>
    </source>
</evidence>
<proteinExistence type="inferred from homology"/>
<evidence type="ECO:0000256" key="1">
    <source>
        <dbReference type="ARBA" id="ARBA00004123"/>
    </source>
</evidence>
<accession>A0A0D7A1X1</accession>
<sequence>DCPNQDVVDKLQELQGLHRVKTAQDDHWRTYSYSRSIPHIRAYKTRIKSYAEARKIPRVGHRTAMKIMEIINSGELQRIKFERTPDVQAMKLFEGIYGVGPTTGLRWYMNGLRTLDDVRNEKNGIKLTPAQRIGVEFYDDINERMPREEVQALFDLIKPRVLNIDPRLVVQVMGSFRRGKADCGDIDILITRPTDDGKTHRGAFLLLLSYFIVTEDLAMPDDGDGDEGIYRGLCRLPKEGSKRRRIDFLVVPWESRGAALIYYTGDDIFNRAMRFKAGNMGYSLNQHGLFAGVVRDPRNRQNKLNEGNVIASATEEEIFRILGVPWQEPHQRVRSNIS</sequence>
<evidence type="ECO:0000256" key="2">
    <source>
        <dbReference type="ARBA" id="ARBA00008323"/>
    </source>
</evidence>
<comment type="catalytic activity">
    <reaction evidence="14 16">
        <text>DNA(n) + a 2'-deoxyribonucleoside 5'-triphosphate = DNA(n+1) + diphosphate</text>
        <dbReference type="Rhea" id="RHEA:22508"/>
        <dbReference type="Rhea" id="RHEA-COMP:17339"/>
        <dbReference type="Rhea" id="RHEA-COMP:17340"/>
        <dbReference type="ChEBI" id="CHEBI:33019"/>
        <dbReference type="ChEBI" id="CHEBI:61560"/>
        <dbReference type="ChEBI" id="CHEBI:173112"/>
        <dbReference type="EC" id="2.7.7.7"/>
    </reaction>
</comment>
<evidence type="ECO:0000256" key="14">
    <source>
        <dbReference type="ARBA" id="ARBA00049244"/>
    </source>
</evidence>
<keyword evidence="9 16" id="KW-0239">DNA-directed DNA polymerase</keyword>
<dbReference type="PRINTS" id="PR00869">
    <property type="entry name" value="DNAPOLX"/>
</dbReference>
<evidence type="ECO:0000313" key="19">
    <source>
        <dbReference type="Proteomes" id="UP000054144"/>
    </source>
</evidence>
<dbReference type="SUPFAM" id="SSF81585">
    <property type="entry name" value="PsbU/PolX domain-like"/>
    <property type="match status" value="1"/>
</dbReference>
<keyword evidence="5 16" id="KW-0548">Nucleotidyltransferase</keyword>
<name>A0A0D7A1X1_9AGAR</name>
<evidence type="ECO:0000256" key="16">
    <source>
        <dbReference type="RuleBase" id="RU366014"/>
    </source>
</evidence>
<evidence type="ECO:0000256" key="5">
    <source>
        <dbReference type="ARBA" id="ARBA00022695"/>
    </source>
</evidence>
<dbReference type="Gene3D" id="1.10.150.20">
    <property type="entry name" value="5' to 3' exonuclease, C-terminal subdomain"/>
    <property type="match status" value="1"/>
</dbReference>
<comment type="subcellular location">
    <subcellularLocation>
        <location evidence="1 16">Nucleus</location>
    </subcellularLocation>
</comment>
<evidence type="ECO:0000256" key="11">
    <source>
        <dbReference type="ARBA" id="ARBA00023204"/>
    </source>
</evidence>
<dbReference type="GO" id="GO:0006303">
    <property type="term" value="P:double-strand break repair via nonhomologous end joining"/>
    <property type="evidence" value="ECO:0007669"/>
    <property type="project" value="TreeGrafter"/>
</dbReference>
<dbReference type="EC" id="2.7.7.7" evidence="16"/>
<comment type="function">
    <text evidence="16">DNA polymerase that functions in several pathways of DNA repair. Involved in base excision repair (BER) responsible for repair of lesions that give rise to abasic (AP) sites in DNA. Also contributes to DNA double-strand break repair by non-homologous end joining and homologous recombination. Has both template-dependent and template-independent (terminal transferase) DNA polymerase activities. Has also a 5'-deoxyribose-5-phosphate lyase (dRP lyase) activity.</text>
</comment>
<dbReference type="GO" id="GO:0003887">
    <property type="term" value="F:DNA-directed DNA polymerase activity"/>
    <property type="evidence" value="ECO:0007669"/>
    <property type="project" value="UniProtKB-UniRule"/>
</dbReference>
<evidence type="ECO:0000256" key="13">
    <source>
        <dbReference type="ARBA" id="ARBA00023242"/>
    </source>
</evidence>
<dbReference type="InterPro" id="IPR037160">
    <property type="entry name" value="DNA_Pol_thumb_sf"/>
</dbReference>
<keyword evidence="11 16" id="KW-0234">DNA repair</keyword>